<dbReference type="GO" id="GO:0005634">
    <property type="term" value="C:nucleus"/>
    <property type="evidence" value="ECO:0007669"/>
    <property type="project" value="TreeGrafter"/>
</dbReference>
<keyword evidence="2" id="KW-0812">Transmembrane</keyword>
<dbReference type="Gene3D" id="1.20.58.120">
    <property type="entry name" value="BAG domain"/>
    <property type="match status" value="1"/>
</dbReference>
<dbReference type="PANTHER" id="PTHR12329">
    <property type="entry name" value="BCL2-ASSOCIATED ATHANOGENE"/>
    <property type="match status" value="1"/>
</dbReference>
<evidence type="ECO:0000259" key="3">
    <source>
        <dbReference type="PROSITE" id="PS51035"/>
    </source>
</evidence>
<dbReference type="GO" id="GO:0000774">
    <property type="term" value="F:adenyl-nucleotide exchange factor activity"/>
    <property type="evidence" value="ECO:0007669"/>
    <property type="project" value="TreeGrafter"/>
</dbReference>
<keyword evidence="1" id="KW-0143">Chaperone</keyword>
<keyword evidence="2" id="KW-0472">Membrane</keyword>
<dbReference type="SMART" id="SM00264">
    <property type="entry name" value="BAG"/>
    <property type="match status" value="1"/>
</dbReference>
<dbReference type="SUPFAM" id="SSF63491">
    <property type="entry name" value="BAG domain"/>
    <property type="match status" value="1"/>
</dbReference>
<accession>A0A9P7V946</accession>
<sequence length="178" mass="20726">MQNNTQTPPPMDVLNAKVKTYVKQLTDSTLKEIVSDFQEFRLTPATVVVSLTTIAAIIVVARLFGSSNTPNQSRPKKKKKKLTKAQRANNEIQAILDHVEEVYVKEIEEFLNNFSHLTKDEMVYKYKYFEEMLLKELMKLDGIDVSDSSKLRENRKKVIKFVQDHQKRLDQFKEEALF</sequence>
<dbReference type="InterPro" id="IPR036533">
    <property type="entry name" value="BAG_dom_sf"/>
</dbReference>
<dbReference type="InterPro" id="IPR003103">
    <property type="entry name" value="BAG_domain"/>
</dbReference>
<evidence type="ECO:0000256" key="1">
    <source>
        <dbReference type="ARBA" id="ARBA00023186"/>
    </source>
</evidence>
<protein>
    <recommendedName>
        <fullName evidence="3">BAG domain-containing protein</fullName>
    </recommendedName>
</protein>
<dbReference type="Proteomes" id="UP000790833">
    <property type="component" value="Unassembled WGS sequence"/>
</dbReference>
<dbReference type="AlphaFoldDB" id="A0A9P7V946"/>
<dbReference type="GeneID" id="66114021"/>
<dbReference type="Pfam" id="PF02179">
    <property type="entry name" value="BAG"/>
    <property type="match status" value="1"/>
</dbReference>
<dbReference type="PROSITE" id="PS51035">
    <property type="entry name" value="BAG"/>
    <property type="match status" value="1"/>
</dbReference>
<feature type="transmembrane region" description="Helical" evidence="2">
    <location>
        <begin position="45"/>
        <end position="64"/>
    </location>
</feature>
<evidence type="ECO:0000256" key="2">
    <source>
        <dbReference type="SAM" id="Phobius"/>
    </source>
</evidence>
<dbReference type="OrthoDB" id="417450at2759"/>
<dbReference type="GO" id="GO:0050821">
    <property type="term" value="P:protein stabilization"/>
    <property type="evidence" value="ECO:0007669"/>
    <property type="project" value="TreeGrafter"/>
</dbReference>
<dbReference type="RefSeq" id="XP_043049126.1">
    <property type="nucleotide sequence ID" value="XM_043191483.1"/>
</dbReference>
<keyword evidence="5" id="KW-1185">Reference proteome</keyword>
<name>A0A9P7V946_9ASCO</name>
<comment type="caution">
    <text evidence="4">The sequence shown here is derived from an EMBL/GenBank/DDBJ whole genome shotgun (WGS) entry which is preliminary data.</text>
</comment>
<keyword evidence="2" id="KW-1133">Transmembrane helix</keyword>
<proteinExistence type="predicted"/>
<dbReference type="PANTHER" id="PTHR12329:SF16">
    <property type="entry name" value="BAG FAMILY MOLECULAR CHAPERONE REGULATOR 1"/>
    <property type="match status" value="1"/>
</dbReference>
<dbReference type="GO" id="GO:0005829">
    <property type="term" value="C:cytosol"/>
    <property type="evidence" value="ECO:0007669"/>
    <property type="project" value="TreeGrafter"/>
</dbReference>
<organism evidence="4 5">
    <name type="scientific">Scheffersomyces spartinae</name>
    <dbReference type="NCBI Taxonomy" id="45513"/>
    <lineage>
        <taxon>Eukaryota</taxon>
        <taxon>Fungi</taxon>
        <taxon>Dikarya</taxon>
        <taxon>Ascomycota</taxon>
        <taxon>Saccharomycotina</taxon>
        <taxon>Pichiomycetes</taxon>
        <taxon>Debaryomycetaceae</taxon>
        <taxon>Scheffersomyces</taxon>
    </lineage>
</organism>
<reference evidence="4" key="1">
    <citation type="submission" date="2021-03" db="EMBL/GenBank/DDBJ databases">
        <authorList>
            <person name="Palmer J.M."/>
        </authorList>
    </citation>
    <scope>NUCLEOTIDE SEQUENCE</scope>
    <source>
        <strain evidence="4">ARV_011</strain>
    </source>
</reference>
<feature type="domain" description="BAG" evidence="3">
    <location>
        <begin position="91"/>
        <end position="173"/>
    </location>
</feature>
<evidence type="ECO:0000313" key="4">
    <source>
        <dbReference type="EMBL" id="KAG7193578.1"/>
    </source>
</evidence>
<gene>
    <name evidence="4" type="ORF">KQ657_000647</name>
</gene>
<dbReference type="EMBL" id="JAHMUF010000011">
    <property type="protein sequence ID" value="KAG7193578.1"/>
    <property type="molecule type" value="Genomic_DNA"/>
</dbReference>
<evidence type="ECO:0000313" key="5">
    <source>
        <dbReference type="Proteomes" id="UP000790833"/>
    </source>
</evidence>
<dbReference type="InterPro" id="IPR039773">
    <property type="entry name" value="BAG_chaperone_regulator"/>
</dbReference>
<dbReference type="GO" id="GO:0016020">
    <property type="term" value="C:membrane"/>
    <property type="evidence" value="ECO:0007669"/>
    <property type="project" value="TreeGrafter"/>
</dbReference>
<dbReference type="GO" id="GO:0051087">
    <property type="term" value="F:protein-folding chaperone binding"/>
    <property type="evidence" value="ECO:0007669"/>
    <property type="project" value="InterPro"/>
</dbReference>